<reference evidence="3" key="1">
    <citation type="journal article" date="2019" name="Int. J. Syst. Evol. Microbiol.">
        <title>The Global Catalogue of Microorganisms (GCM) 10K type strain sequencing project: providing services to taxonomists for standard genome sequencing and annotation.</title>
        <authorList>
            <consortium name="The Broad Institute Genomics Platform"/>
            <consortium name="The Broad Institute Genome Sequencing Center for Infectious Disease"/>
            <person name="Wu L."/>
            <person name="Ma J."/>
        </authorList>
    </citation>
    <scope>NUCLEOTIDE SEQUENCE [LARGE SCALE GENOMIC DNA]</scope>
    <source>
        <strain evidence="3">2803GPT1-18</strain>
    </source>
</reference>
<feature type="compositionally biased region" description="Basic and acidic residues" evidence="1">
    <location>
        <begin position="118"/>
        <end position="149"/>
    </location>
</feature>
<dbReference type="Proteomes" id="UP001595788">
    <property type="component" value="Unassembled WGS sequence"/>
</dbReference>
<evidence type="ECO:0000313" key="2">
    <source>
        <dbReference type="EMBL" id="MFC4148637.1"/>
    </source>
</evidence>
<dbReference type="RefSeq" id="WP_377522392.1">
    <property type="nucleotide sequence ID" value="NZ_JBHSBT010000017.1"/>
</dbReference>
<comment type="caution">
    <text evidence="2">The sequence shown here is derived from an EMBL/GenBank/DDBJ whole genome shotgun (WGS) entry which is preliminary data.</text>
</comment>
<feature type="compositionally biased region" description="Low complexity" evidence="1">
    <location>
        <begin position="34"/>
        <end position="49"/>
    </location>
</feature>
<dbReference type="EMBL" id="JBHSBT010000017">
    <property type="protein sequence ID" value="MFC4148637.1"/>
    <property type="molecule type" value="Genomic_DNA"/>
</dbReference>
<feature type="compositionally biased region" description="Low complexity" evidence="1">
    <location>
        <begin position="243"/>
        <end position="263"/>
    </location>
</feature>
<name>A0ABV8MCA9_9ACTN</name>
<gene>
    <name evidence="2" type="ORF">ACFO0M_20480</name>
</gene>
<keyword evidence="3" id="KW-1185">Reference proteome</keyword>
<organism evidence="2 3">
    <name type="scientific">Micromonospora mangrovi</name>
    <dbReference type="NCBI Taxonomy" id="1182597"/>
    <lineage>
        <taxon>Bacteria</taxon>
        <taxon>Bacillati</taxon>
        <taxon>Actinomycetota</taxon>
        <taxon>Actinomycetes</taxon>
        <taxon>Micromonosporales</taxon>
        <taxon>Micromonosporaceae</taxon>
        <taxon>Micromonospora</taxon>
    </lineage>
</organism>
<evidence type="ECO:0000313" key="3">
    <source>
        <dbReference type="Proteomes" id="UP001595788"/>
    </source>
</evidence>
<dbReference type="InterPro" id="IPR036388">
    <property type="entry name" value="WH-like_DNA-bd_sf"/>
</dbReference>
<dbReference type="InterPro" id="IPR036390">
    <property type="entry name" value="WH_DNA-bd_sf"/>
</dbReference>
<accession>A0ABV8MCA9</accession>
<proteinExistence type="predicted"/>
<feature type="compositionally biased region" description="Acidic residues" evidence="1">
    <location>
        <begin position="191"/>
        <end position="208"/>
    </location>
</feature>
<feature type="region of interest" description="Disordered" evidence="1">
    <location>
        <begin position="118"/>
        <end position="288"/>
    </location>
</feature>
<dbReference type="Gene3D" id="1.10.10.10">
    <property type="entry name" value="Winged helix-like DNA-binding domain superfamily/Winged helix DNA-binding domain"/>
    <property type="match status" value="1"/>
</dbReference>
<evidence type="ECO:0000256" key="1">
    <source>
        <dbReference type="SAM" id="MobiDB-lite"/>
    </source>
</evidence>
<sequence>MRADDLINARFEAWISARTSLTNACPRQEKGGHAPMTSTPTDTTTGTAVTPPPAPSVAKVLTALHRLGEATAAAIATEAGLGYSTTTPKLRTLETAGLAEPTRDERGRSLWRLTDTGRAHAEQGDEHGQPEPEPALRDAAAEPGPRGDDPQETGEATGQDHDQQPATEALADEQPDAAQAPTSPAANDVEVAVDEATETDDDETGDGGDSDRSTAEPEVPVTTDDTDPAIGTPPANEADPGQATPALPPASTAADSTTGDAATEGSPAVPSGTEAAGEAAQAPTRRASGTLRGAILDILEANPDQQYKVSELCKLVDRANEGTGAKKASAGAVHNAAVKLVEAGRVVLAAEKPVTFALTDPAA</sequence>
<protein>
    <submittedName>
        <fullName evidence="2">MarR family transcriptional regulator</fullName>
    </submittedName>
</protein>
<dbReference type="SUPFAM" id="SSF46785">
    <property type="entry name" value="Winged helix' DNA-binding domain"/>
    <property type="match status" value="1"/>
</dbReference>
<feature type="region of interest" description="Disordered" evidence="1">
    <location>
        <begin position="24"/>
        <end position="52"/>
    </location>
</feature>